<evidence type="ECO:0000313" key="2">
    <source>
        <dbReference type="EMBL" id="KAF6114435.1"/>
    </source>
</evidence>
<organism evidence="2 3">
    <name type="scientific">Phyllostomus discolor</name>
    <name type="common">pale spear-nosed bat</name>
    <dbReference type="NCBI Taxonomy" id="89673"/>
    <lineage>
        <taxon>Eukaryota</taxon>
        <taxon>Metazoa</taxon>
        <taxon>Chordata</taxon>
        <taxon>Craniata</taxon>
        <taxon>Vertebrata</taxon>
        <taxon>Euteleostomi</taxon>
        <taxon>Mammalia</taxon>
        <taxon>Eutheria</taxon>
        <taxon>Laurasiatheria</taxon>
        <taxon>Chiroptera</taxon>
        <taxon>Yangochiroptera</taxon>
        <taxon>Phyllostomidae</taxon>
        <taxon>Phyllostominae</taxon>
        <taxon>Phyllostomus</taxon>
    </lineage>
</organism>
<feature type="compositionally biased region" description="Polar residues" evidence="1">
    <location>
        <begin position="98"/>
        <end position="119"/>
    </location>
</feature>
<protein>
    <submittedName>
        <fullName evidence="2">Uncharacterized protein</fullName>
    </submittedName>
</protein>
<sequence>MTESSFEAYFVSRTSVASTLSTELQKLYFGCLSCRGHPTSHCPGRRCPSDKETPAVPRLRTPCSGSSVFSTHFSSVGEGKAVCLHLRCPVMRLVPWRRSSTSKPTSSAPNTGSESSALHWSSKPLSRGGDGR</sequence>
<comment type="caution">
    <text evidence="2">The sequence shown here is derived from an EMBL/GenBank/DDBJ whole genome shotgun (WGS) entry which is preliminary data.</text>
</comment>
<dbReference type="AlphaFoldDB" id="A0A834AL52"/>
<reference evidence="2 3" key="1">
    <citation type="journal article" date="2020" name="Nature">
        <title>Six reference-quality genomes reveal evolution of bat adaptations.</title>
        <authorList>
            <person name="Jebb D."/>
            <person name="Huang Z."/>
            <person name="Pippel M."/>
            <person name="Hughes G.M."/>
            <person name="Lavrichenko K."/>
            <person name="Devanna P."/>
            <person name="Winkler S."/>
            <person name="Jermiin L.S."/>
            <person name="Skirmuntt E.C."/>
            <person name="Katzourakis A."/>
            <person name="Burkitt-Gray L."/>
            <person name="Ray D.A."/>
            <person name="Sullivan K.A.M."/>
            <person name="Roscito J.G."/>
            <person name="Kirilenko B.M."/>
            <person name="Davalos L.M."/>
            <person name="Corthals A.P."/>
            <person name="Power M.L."/>
            <person name="Jones G."/>
            <person name="Ransome R.D."/>
            <person name="Dechmann D.K.N."/>
            <person name="Locatelli A.G."/>
            <person name="Puechmaille S.J."/>
            <person name="Fedrigo O."/>
            <person name="Jarvis E.D."/>
            <person name="Hiller M."/>
            <person name="Vernes S.C."/>
            <person name="Myers E.W."/>
            <person name="Teeling E.C."/>
        </authorList>
    </citation>
    <scope>NUCLEOTIDE SEQUENCE [LARGE SCALE GENOMIC DNA]</scope>
    <source>
        <strain evidence="2">Bat1K_MPI-CBG_1</strain>
    </source>
</reference>
<accession>A0A834AL52</accession>
<name>A0A834AL52_9CHIR</name>
<feature type="region of interest" description="Disordered" evidence="1">
    <location>
        <begin position="97"/>
        <end position="132"/>
    </location>
</feature>
<proteinExistence type="predicted"/>
<evidence type="ECO:0000256" key="1">
    <source>
        <dbReference type="SAM" id="MobiDB-lite"/>
    </source>
</evidence>
<dbReference type="EMBL" id="JABVXQ010000004">
    <property type="protein sequence ID" value="KAF6114435.1"/>
    <property type="molecule type" value="Genomic_DNA"/>
</dbReference>
<dbReference type="Proteomes" id="UP000664940">
    <property type="component" value="Unassembled WGS sequence"/>
</dbReference>
<evidence type="ECO:0000313" key="3">
    <source>
        <dbReference type="Proteomes" id="UP000664940"/>
    </source>
</evidence>
<gene>
    <name evidence="2" type="ORF">HJG60_010436</name>
</gene>